<organism evidence="2 3">
    <name type="scientific">Babesia divergens</name>
    <dbReference type="NCBI Taxonomy" id="32595"/>
    <lineage>
        <taxon>Eukaryota</taxon>
        <taxon>Sar</taxon>
        <taxon>Alveolata</taxon>
        <taxon>Apicomplexa</taxon>
        <taxon>Aconoidasida</taxon>
        <taxon>Piroplasmida</taxon>
        <taxon>Babesiidae</taxon>
        <taxon>Babesia</taxon>
    </lineage>
</organism>
<dbReference type="Proteomes" id="UP001195914">
    <property type="component" value="Unassembled WGS sequence"/>
</dbReference>
<reference evidence="2" key="1">
    <citation type="journal article" date="2014" name="Nucleic Acids Res.">
        <title>The evolutionary dynamics of variant antigen genes in Babesia reveal a history of genomic innovation underlying host-parasite interaction.</title>
        <authorList>
            <person name="Jackson A.P."/>
            <person name="Otto T.D."/>
            <person name="Darby A."/>
            <person name="Ramaprasad A."/>
            <person name="Xia D."/>
            <person name="Echaide I.E."/>
            <person name="Farber M."/>
            <person name="Gahlot S."/>
            <person name="Gamble J."/>
            <person name="Gupta D."/>
            <person name="Gupta Y."/>
            <person name="Jackson L."/>
            <person name="Malandrin L."/>
            <person name="Malas T.B."/>
            <person name="Moussa E."/>
            <person name="Nair M."/>
            <person name="Reid A.J."/>
            <person name="Sanders M."/>
            <person name="Sharma J."/>
            <person name="Tracey A."/>
            <person name="Quail M.A."/>
            <person name="Weir W."/>
            <person name="Wastling J.M."/>
            <person name="Hall N."/>
            <person name="Willadsen P."/>
            <person name="Lingelbach K."/>
            <person name="Shiels B."/>
            <person name="Tait A."/>
            <person name="Berriman M."/>
            <person name="Allred D.R."/>
            <person name="Pain A."/>
        </authorList>
    </citation>
    <scope>NUCLEOTIDE SEQUENCE</scope>
    <source>
        <strain evidence="2">1802A</strain>
    </source>
</reference>
<feature type="coiled-coil region" evidence="1">
    <location>
        <begin position="132"/>
        <end position="177"/>
    </location>
</feature>
<comment type="caution">
    <text evidence="2">The sequence shown here is derived from an EMBL/GenBank/DDBJ whole genome shotgun (WGS) entry which is preliminary data.</text>
</comment>
<dbReference type="AlphaFoldDB" id="A0AAD9G7P4"/>
<evidence type="ECO:0000313" key="2">
    <source>
        <dbReference type="EMBL" id="KAK1933388.1"/>
    </source>
</evidence>
<keyword evidence="1" id="KW-0175">Coiled coil</keyword>
<keyword evidence="3" id="KW-1185">Reference proteome</keyword>
<name>A0AAD9G7P4_BABDI</name>
<gene>
    <name evidence="2" type="ORF">X943_003435</name>
</gene>
<sequence>MVLSEELRDFTSMTLDDDNWKRPLSGWSSRTTEIGRSNGSNASNALSGTQSLKSRFTTYLSAKGILGYLSQIKMGMDSRDFQCDPPNAEEYPTSLAEICNSKSNDKYERVKKLESSLYGIQSNVELKRSNILEEIYQKINNLENKMAEGEVQERKIYMETNKKIEAIERSIATAKSKHELELKETIVKMEEVYQRFNETLSMEKEQWKKVEKDTIDDINNQIKAIRDDLEEMKKAKTHVASYLRKYIDAELPQLKARISTAAEDIVSMEKTLAIYLLSFIVHSIASNTNEDLVMLATFIKQETSQLNEIKRTVLNEVAKNAEITKAQLAKECEERKHMQQRMVSLMEETLKRLGSPL</sequence>
<evidence type="ECO:0000256" key="1">
    <source>
        <dbReference type="SAM" id="Coils"/>
    </source>
</evidence>
<proteinExistence type="predicted"/>
<dbReference type="EMBL" id="JAHBMH010000073">
    <property type="protein sequence ID" value="KAK1933388.1"/>
    <property type="molecule type" value="Genomic_DNA"/>
</dbReference>
<accession>A0AAD9G7P4</accession>
<protein>
    <submittedName>
        <fullName evidence="2">Uncharacterized protein</fullName>
    </submittedName>
</protein>
<evidence type="ECO:0000313" key="3">
    <source>
        <dbReference type="Proteomes" id="UP001195914"/>
    </source>
</evidence>
<feature type="coiled-coil region" evidence="1">
    <location>
        <begin position="208"/>
        <end position="235"/>
    </location>
</feature>
<reference evidence="2" key="2">
    <citation type="submission" date="2021-05" db="EMBL/GenBank/DDBJ databases">
        <authorList>
            <person name="Pain A."/>
        </authorList>
    </citation>
    <scope>NUCLEOTIDE SEQUENCE</scope>
    <source>
        <strain evidence="2">1802A</strain>
    </source>
</reference>